<evidence type="ECO:0000259" key="5">
    <source>
        <dbReference type="Pfam" id="PF00644"/>
    </source>
</evidence>
<dbReference type="GO" id="GO:0016779">
    <property type="term" value="F:nucleotidyltransferase activity"/>
    <property type="evidence" value="ECO:0007669"/>
    <property type="project" value="UniProtKB-KW"/>
</dbReference>
<dbReference type="InterPro" id="IPR051838">
    <property type="entry name" value="ARTD_PARP"/>
</dbReference>
<evidence type="ECO:0000313" key="6">
    <source>
        <dbReference type="EMBL" id="OIW27590.1"/>
    </source>
</evidence>
<evidence type="ECO:0000256" key="2">
    <source>
        <dbReference type="ARBA" id="ARBA00022679"/>
    </source>
</evidence>
<keyword evidence="2" id="KW-0808">Transferase</keyword>
<evidence type="ECO:0000256" key="3">
    <source>
        <dbReference type="ARBA" id="ARBA00022695"/>
    </source>
</evidence>
<organism evidence="6 7">
    <name type="scientific">Coniochaeta ligniaria NRRL 30616</name>
    <dbReference type="NCBI Taxonomy" id="1408157"/>
    <lineage>
        <taxon>Eukaryota</taxon>
        <taxon>Fungi</taxon>
        <taxon>Dikarya</taxon>
        <taxon>Ascomycota</taxon>
        <taxon>Pezizomycotina</taxon>
        <taxon>Sordariomycetes</taxon>
        <taxon>Sordariomycetidae</taxon>
        <taxon>Coniochaetales</taxon>
        <taxon>Coniochaetaceae</taxon>
        <taxon>Coniochaeta</taxon>
    </lineage>
</organism>
<dbReference type="Pfam" id="PF00644">
    <property type="entry name" value="PARP"/>
    <property type="match status" value="1"/>
</dbReference>
<evidence type="ECO:0000256" key="1">
    <source>
        <dbReference type="ARBA" id="ARBA00022676"/>
    </source>
</evidence>
<proteinExistence type="predicted"/>
<dbReference type="Proteomes" id="UP000182658">
    <property type="component" value="Unassembled WGS sequence"/>
</dbReference>
<accession>A0A1J7IJA7</accession>
<feature type="domain" description="PARP catalytic" evidence="5">
    <location>
        <begin position="1147"/>
        <end position="1200"/>
    </location>
</feature>
<sequence length="1274" mass="141846">MAPFGRRNHRDIWHRKLAGSGAYQCLTGDPSAGGFPFDALRQATDEYVSKIRLVPRTEACDVKLGDLITEHVDKEGGAREIALLACLHALTLPVSATILVSFREECRRTSSNPRYLQCLTLAHYSYPNLVEAQECRIAEALMQTLTTNDLFSSVRDLIKVVGSAKNPYYLPATYINHLLDTTHFDTFFQSHVDDLQHKRKLMSLYNEVSWLRAVADLPLDALAVSIVNAQIPAWPKWTDWKPQYLRVMQWEGGKFTETQIQCLRHIFDLEGPDTTGQGLGTLKDSVPRCFDSLNMSSQDPAVLDRLLRVLDYAQSVRCSAAVDLFIYLCVENPNPVDYDLLSLTEAILNTANESCIEGLLLWLKSLAPGTGFNDRMVALTKVLPVFDDYPRLRNVVGGDLSTDVMDVMRTAQLEYCIQLEIGVAQNFGVKIHSFGRAILGTEWIQPNLAPEFVQRLQRFPPEDTLKAIFQQAESTQTSTQLMRSYLAATLGGKDDDVDVLLSQLQSEMRYWGAGMDADRMSIAVTIRSLRYIDRRLVATCQEQILVEDNLLLQDILPIIRHDTASACVNFTRLLGRRRQRRLPVHVCWSELLYRLMKYRADQLLSWAAETLPVSHFFTFIADVKLLFPDTDPRFVTSDIGLTVEKYTWWTKLSRNYPTAIQRLEALQNGQGSLRWLYFQEVTNLTVLLELLQAIHPPAGIHGKILKYLKPSPQAIAQVCEVLTTCSRVSDVGQQAFDSVLTRHGQSRRTWPQSASEILLVAWGQSRGIQHSDITALNALAELLDLSMAIDNSGFVMARDMFLSDHARILDMAVNLEAIRLTLRAHNPSRTSTLLKTLRVEDARGCFDPDIPEELSDAIETLGNKCYELSFPLTHLKEHQKHGRGISPSSRLLLVRVSLQQSSSFCIHFYPDDDLKGQAHTPWQSGRTTPQGIICTAKPTLFLYILGRAIHSFLSNGERDLQKLHELVLSVLDSQGDKCFICRDPHGSKLWRPSSCASCALNSPTLPIEIAASHLLADPPVLDFLLACVYSAAADTTALDLLPECPVPKSSIQTVINSFPPLPKDASAVSLLSKIRGNDLHASSRVALLSWLGTFFRGFMLTAPESARVPLMPGVHQFLMFNSTPEREAIFDNRLTAGSSSATTTGGVAFHGTPATRLFKVLTEGLKNMSNTPFMAHGASHGSGIYLADEPAMSLGYSGSTGVTWKNSAWMGRQVLLGCELAGHTPNSYHVIPDEGRVLIRYLFLCPAGFRAPQVRLIDGAMKMTYAALRSGVLA</sequence>
<reference evidence="6 7" key="1">
    <citation type="submission" date="2016-10" db="EMBL/GenBank/DDBJ databases">
        <title>Draft genome sequence of Coniochaeta ligniaria NRRL30616, a lignocellulolytic fungus for bioabatement of inhibitors in plant biomass hydrolysates.</title>
        <authorList>
            <consortium name="DOE Joint Genome Institute"/>
            <person name="Jimenez D.J."/>
            <person name="Hector R.E."/>
            <person name="Riley R."/>
            <person name="Sun H."/>
            <person name="Grigoriev I.V."/>
            <person name="Van Elsas J.D."/>
            <person name="Nichols N.N."/>
        </authorList>
    </citation>
    <scope>NUCLEOTIDE SEQUENCE [LARGE SCALE GENOMIC DNA]</scope>
    <source>
        <strain evidence="6 7">NRRL 30616</strain>
    </source>
</reference>
<dbReference type="STRING" id="1408157.A0A1J7IJA7"/>
<dbReference type="PANTHER" id="PTHR21328">
    <property type="entry name" value="POLY ADP-RIBOSE POLYMERASE FAMILY, MEMBER PARP"/>
    <property type="match status" value="1"/>
</dbReference>
<dbReference type="GO" id="GO:0003950">
    <property type="term" value="F:NAD+ poly-ADP-ribosyltransferase activity"/>
    <property type="evidence" value="ECO:0007669"/>
    <property type="project" value="InterPro"/>
</dbReference>
<evidence type="ECO:0000313" key="7">
    <source>
        <dbReference type="Proteomes" id="UP000182658"/>
    </source>
</evidence>
<keyword evidence="3" id="KW-0548">Nucleotidyltransferase</keyword>
<name>A0A1J7IJA7_9PEZI</name>
<dbReference type="EMBL" id="KV875099">
    <property type="protein sequence ID" value="OIW27590.1"/>
    <property type="molecule type" value="Genomic_DNA"/>
</dbReference>
<keyword evidence="4" id="KW-0520">NAD</keyword>
<dbReference type="Gene3D" id="3.90.228.10">
    <property type="match status" value="1"/>
</dbReference>
<evidence type="ECO:0000256" key="4">
    <source>
        <dbReference type="ARBA" id="ARBA00023027"/>
    </source>
</evidence>
<dbReference type="OrthoDB" id="109543at2759"/>
<dbReference type="InterPro" id="IPR012317">
    <property type="entry name" value="Poly(ADP-ribose)pol_cat_dom"/>
</dbReference>
<dbReference type="SUPFAM" id="SSF56399">
    <property type="entry name" value="ADP-ribosylation"/>
    <property type="match status" value="1"/>
</dbReference>
<keyword evidence="1" id="KW-0328">Glycosyltransferase</keyword>
<keyword evidence="7" id="KW-1185">Reference proteome</keyword>
<protein>
    <recommendedName>
        <fullName evidence="5">PARP catalytic domain-containing protein</fullName>
    </recommendedName>
</protein>
<dbReference type="AlphaFoldDB" id="A0A1J7IJA7"/>
<dbReference type="InParanoid" id="A0A1J7IJA7"/>
<gene>
    <name evidence="6" type="ORF">CONLIGDRAFT_440797</name>
</gene>